<feature type="compositionally biased region" description="Polar residues" evidence="1">
    <location>
        <begin position="72"/>
        <end position="81"/>
    </location>
</feature>
<feature type="compositionally biased region" description="Acidic residues" evidence="1">
    <location>
        <begin position="35"/>
        <end position="48"/>
    </location>
</feature>
<evidence type="ECO:0000313" key="3">
    <source>
        <dbReference type="Proteomes" id="UP000011864"/>
    </source>
</evidence>
<reference evidence="2 3" key="1">
    <citation type="journal article" date="2013" name="Genome Announc.">
        <title>Complete Genome Sequence of Glaciecola psychrophila Strain 170T.</title>
        <authorList>
            <person name="Yin J."/>
            <person name="Chen J."/>
            <person name="Liu G."/>
            <person name="Yu Y."/>
            <person name="Song L."/>
            <person name="Wang X."/>
            <person name="Qu X."/>
        </authorList>
    </citation>
    <scope>NUCLEOTIDE SEQUENCE [LARGE SCALE GENOMIC DNA]</scope>
    <source>
        <strain evidence="2 3">170</strain>
    </source>
</reference>
<feature type="region of interest" description="Disordered" evidence="1">
    <location>
        <begin position="217"/>
        <end position="241"/>
    </location>
</feature>
<dbReference type="AlphaFoldDB" id="K7AYI6"/>
<name>K7AYI6_9ALTE</name>
<dbReference type="OrthoDB" id="6388871at2"/>
<dbReference type="PATRIC" id="fig|1129794.4.peg.420"/>
<feature type="region of interest" description="Disordered" evidence="1">
    <location>
        <begin position="1"/>
        <end position="85"/>
    </location>
</feature>
<dbReference type="Proteomes" id="UP000011864">
    <property type="component" value="Chromosome"/>
</dbReference>
<proteinExistence type="predicted"/>
<evidence type="ECO:0000256" key="1">
    <source>
        <dbReference type="SAM" id="MobiDB-lite"/>
    </source>
</evidence>
<dbReference type="STRING" id="1129794.C427_0425"/>
<evidence type="ECO:0000313" key="2">
    <source>
        <dbReference type="EMBL" id="AGH42535.1"/>
    </source>
</evidence>
<dbReference type="EMBL" id="CP003837">
    <property type="protein sequence ID" value="AGH42535.1"/>
    <property type="molecule type" value="Genomic_DNA"/>
</dbReference>
<sequence>MFPSVSDAPQKKSKSIQATVIFDSLPKTQEPALESSEDENPQPVEPEENIPVVESPVDIQMEPITEPALQTIPISPQTQVPASKREAEILEEPEQDDDINIIEIQSTSTHSSDIHTAATSMARRHLNSFQQQQLNRVAEQASRYYQQHKNSPVINAEVKDPFMTEGEKLRDTLKVRADCSSTSKQTAAALLGLFGGQIDCSQPPPISGFIQDRINKGSHLPGKYQQEDQKTPQSIVIKKQP</sequence>
<organism evidence="2 3">
    <name type="scientific">Paraglaciecola psychrophila 170</name>
    <dbReference type="NCBI Taxonomy" id="1129794"/>
    <lineage>
        <taxon>Bacteria</taxon>
        <taxon>Pseudomonadati</taxon>
        <taxon>Pseudomonadota</taxon>
        <taxon>Gammaproteobacteria</taxon>
        <taxon>Alteromonadales</taxon>
        <taxon>Alteromonadaceae</taxon>
        <taxon>Paraglaciecola</taxon>
    </lineage>
</organism>
<accession>K7AYI6</accession>
<dbReference type="HOGENOM" id="CLU_1150971_0_0_6"/>
<keyword evidence="3" id="KW-1185">Reference proteome</keyword>
<protein>
    <submittedName>
        <fullName evidence="2">Uncharacterized protein</fullName>
    </submittedName>
</protein>
<dbReference type="KEGG" id="gps:C427_0425"/>
<gene>
    <name evidence="2" type="ORF">C427_0425</name>
</gene>